<name>F8CIW2_MYXFH</name>
<feature type="domain" description="CheW-like" evidence="2">
    <location>
        <begin position="16"/>
        <end position="160"/>
    </location>
</feature>
<dbReference type="STRING" id="483219.LILAB_28380"/>
<dbReference type="PANTHER" id="PTHR22617">
    <property type="entry name" value="CHEMOTAXIS SENSOR HISTIDINE KINASE-RELATED"/>
    <property type="match status" value="1"/>
</dbReference>
<accession>F8CIW2</accession>
<dbReference type="InterPro" id="IPR036061">
    <property type="entry name" value="CheW-like_dom_sf"/>
</dbReference>
<dbReference type="Proteomes" id="UP000000488">
    <property type="component" value="Chromosome"/>
</dbReference>
<dbReference type="InterPro" id="IPR002545">
    <property type="entry name" value="CheW-lke_dom"/>
</dbReference>
<dbReference type="GO" id="GO:0005829">
    <property type="term" value="C:cytosol"/>
    <property type="evidence" value="ECO:0007669"/>
    <property type="project" value="TreeGrafter"/>
</dbReference>
<feature type="region of interest" description="Disordered" evidence="1">
    <location>
        <begin position="168"/>
        <end position="197"/>
    </location>
</feature>
<dbReference type="AlphaFoldDB" id="F8CIW2"/>
<evidence type="ECO:0000313" key="4">
    <source>
        <dbReference type="Proteomes" id="UP000000488"/>
    </source>
</evidence>
<dbReference type="GO" id="GO:0006935">
    <property type="term" value="P:chemotaxis"/>
    <property type="evidence" value="ECO:0007669"/>
    <property type="project" value="InterPro"/>
</dbReference>
<dbReference type="Gene3D" id="2.30.30.40">
    <property type="entry name" value="SH3 Domains"/>
    <property type="match status" value="1"/>
</dbReference>
<dbReference type="PROSITE" id="PS50851">
    <property type="entry name" value="CHEW"/>
    <property type="match status" value="1"/>
</dbReference>
<dbReference type="EMBL" id="CP002830">
    <property type="protein sequence ID" value="AEI67561.1"/>
    <property type="molecule type" value="Genomic_DNA"/>
</dbReference>
<dbReference type="InterPro" id="IPR039315">
    <property type="entry name" value="CheW"/>
</dbReference>
<sequence>METSMLNSNSVDKSARSNYLSFMLAGEEYGVGILRVREIIEHRPITRVPGMPAAVQGVINLRGSVVPVVDLAVKFGLPPRPITRWTCFVIVEVTLDGQQTAIGLLTDAVSEVLKLGPEDIEVPPAFGTRVRLDFLLGMGRHDDKFIMLLDLDRLLSVSELLSLMSATSEEAPTAEADVVPAEEVATESAPDEAAGNG</sequence>
<evidence type="ECO:0000256" key="1">
    <source>
        <dbReference type="SAM" id="MobiDB-lite"/>
    </source>
</evidence>
<gene>
    <name evidence="3" type="ordered locus">LILAB_28380</name>
</gene>
<dbReference type="SMART" id="SM00260">
    <property type="entry name" value="CheW"/>
    <property type="match status" value="1"/>
</dbReference>
<dbReference type="PANTHER" id="PTHR22617:SF41">
    <property type="entry name" value="CHEMOTAXIS SIGNAL TRANSDUCTION SYSTEM ADAPTOR PROTEIN CHEW"/>
    <property type="match status" value="1"/>
</dbReference>
<dbReference type="Pfam" id="PF01584">
    <property type="entry name" value="CheW"/>
    <property type="match status" value="1"/>
</dbReference>
<dbReference type="Gene3D" id="2.40.50.180">
    <property type="entry name" value="CheA-289, Domain 4"/>
    <property type="match status" value="1"/>
</dbReference>
<dbReference type="SUPFAM" id="SSF50341">
    <property type="entry name" value="CheW-like"/>
    <property type="match status" value="1"/>
</dbReference>
<reference evidence="3 4" key="1">
    <citation type="journal article" date="2011" name="J. Bacteriol.">
        <title>Genome sequence of the halotolerant marine bacterium Myxococcus fulvus HW-1.</title>
        <authorList>
            <person name="Li Z.F."/>
            <person name="Li X."/>
            <person name="Liu H."/>
            <person name="Liu X."/>
            <person name="Han K."/>
            <person name="Wu Z.H."/>
            <person name="Hu W."/>
            <person name="Li F.F."/>
            <person name="Li Y.Z."/>
        </authorList>
    </citation>
    <scope>NUCLEOTIDE SEQUENCE [LARGE SCALE GENOMIC DNA]</scope>
    <source>
        <strain evidence="4">ATCC BAA-855 / HW-1</strain>
    </source>
</reference>
<protein>
    <submittedName>
        <fullName evidence="3">CheW protein</fullName>
    </submittedName>
</protein>
<evidence type="ECO:0000259" key="2">
    <source>
        <dbReference type="PROSITE" id="PS50851"/>
    </source>
</evidence>
<dbReference type="eggNOG" id="COG0835">
    <property type="taxonomic scope" value="Bacteria"/>
</dbReference>
<proteinExistence type="predicted"/>
<feature type="compositionally biased region" description="Low complexity" evidence="1">
    <location>
        <begin position="168"/>
        <end position="187"/>
    </location>
</feature>
<dbReference type="KEGG" id="mfu:LILAB_28380"/>
<dbReference type="HOGENOM" id="CLU_048995_1_1_7"/>
<dbReference type="GO" id="GO:0007165">
    <property type="term" value="P:signal transduction"/>
    <property type="evidence" value="ECO:0007669"/>
    <property type="project" value="InterPro"/>
</dbReference>
<evidence type="ECO:0000313" key="3">
    <source>
        <dbReference type="EMBL" id="AEI67561.1"/>
    </source>
</evidence>
<organism evidence="3 4">
    <name type="scientific">Myxococcus fulvus (strain ATCC BAA-855 / HW-1)</name>
    <dbReference type="NCBI Taxonomy" id="483219"/>
    <lineage>
        <taxon>Bacteria</taxon>
        <taxon>Pseudomonadati</taxon>
        <taxon>Myxococcota</taxon>
        <taxon>Myxococcia</taxon>
        <taxon>Myxococcales</taxon>
        <taxon>Cystobacterineae</taxon>
        <taxon>Myxococcaceae</taxon>
        <taxon>Myxococcus</taxon>
    </lineage>
</organism>